<gene>
    <name evidence="1" type="ORF">CR513_62568</name>
</gene>
<keyword evidence="2" id="KW-1185">Reference proteome</keyword>
<dbReference type="EMBL" id="QJKJ01017792">
    <property type="protein sequence ID" value="RDX58140.1"/>
    <property type="molecule type" value="Genomic_DNA"/>
</dbReference>
<feature type="non-terminal residue" evidence="1">
    <location>
        <position position="77"/>
    </location>
</feature>
<evidence type="ECO:0000313" key="1">
    <source>
        <dbReference type="EMBL" id="RDX58140.1"/>
    </source>
</evidence>
<accession>A0A371E022</accession>
<comment type="caution">
    <text evidence="1">The sequence shown here is derived from an EMBL/GenBank/DDBJ whole genome shotgun (WGS) entry which is preliminary data.</text>
</comment>
<dbReference type="AlphaFoldDB" id="A0A371E022"/>
<dbReference type="Proteomes" id="UP000257109">
    <property type="component" value="Unassembled WGS sequence"/>
</dbReference>
<organism evidence="1 2">
    <name type="scientific">Mucuna pruriens</name>
    <name type="common">Velvet bean</name>
    <name type="synonym">Dolichos pruriens</name>
    <dbReference type="NCBI Taxonomy" id="157652"/>
    <lineage>
        <taxon>Eukaryota</taxon>
        <taxon>Viridiplantae</taxon>
        <taxon>Streptophyta</taxon>
        <taxon>Embryophyta</taxon>
        <taxon>Tracheophyta</taxon>
        <taxon>Spermatophyta</taxon>
        <taxon>Magnoliopsida</taxon>
        <taxon>eudicotyledons</taxon>
        <taxon>Gunneridae</taxon>
        <taxon>Pentapetalae</taxon>
        <taxon>rosids</taxon>
        <taxon>fabids</taxon>
        <taxon>Fabales</taxon>
        <taxon>Fabaceae</taxon>
        <taxon>Papilionoideae</taxon>
        <taxon>50 kb inversion clade</taxon>
        <taxon>NPAAA clade</taxon>
        <taxon>indigoferoid/millettioid clade</taxon>
        <taxon>Phaseoleae</taxon>
        <taxon>Mucuna</taxon>
    </lineage>
</organism>
<reference evidence="1" key="1">
    <citation type="submission" date="2018-05" db="EMBL/GenBank/DDBJ databases">
        <title>Draft genome of Mucuna pruriens seed.</title>
        <authorList>
            <person name="Nnadi N.E."/>
            <person name="Vos R."/>
            <person name="Hasami M.H."/>
            <person name="Devisetty U.K."/>
            <person name="Aguiy J.C."/>
        </authorList>
    </citation>
    <scope>NUCLEOTIDE SEQUENCE [LARGE SCALE GENOMIC DNA]</scope>
    <source>
        <strain evidence="1">JCA_2017</strain>
    </source>
</reference>
<protein>
    <submittedName>
        <fullName evidence="1">Uncharacterized protein</fullName>
    </submittedName>
</protein>
<proteinExistence type="predicted"/>
<evidence type="ECO:0000313" key="2">
    <source>
        <dbReference type="Proteomes" id="UP000257109"/>
    </source>
</evidence>
<feature type="non-terminal residue" evidence="1">
    <location>
        <position position="1"/>
    </location>
</feature>
<sequence length="77" mass="9051">MLYTVVDVEASYNSISLGEPDSLLDERNLVISRRASFKPLDMKRLLDELNTFRRTQHLQAHSMDDDFFWMMEGIDLL</sequence>
<name>A0A371E022_MUCPR</name>